<evidence type="ECO:0000256" key="5">
    <source>
        <dbReference type="ARBA" id="ARBA00022741"/>
    </source>
</evidence>
<keyword evidence="3" id="KW-0436">Ligase</keyword>
<protein>
    <recommendedName>
        <fullName evidence="2">cysteine--tRNA ligase</fullName>
        <ecNumber evidence="2">6.1.1.16</ecNumber>
    </recommendedName>
    <alternativeName>
        <fullName evidence="10">Cysteinyl-tRNA synthetase</fullName>
    </alternativeName>
</protein>
<dbReference type="AlphaFoldDB" id="A0A2C5Z443"/>
<feature type="domain" description="tRNA synthetases class I catalytic" evidence="12">
    <location>
        <begin position="21"/>
        <end position="450"/>
    </location>
</feature>
<accession>A0A2C5Z443</accession>
<dbReference type="GO" id="GO:0005524">
    <property type="term" value="F:ATP binding"/>
    <property type="evidence" value="ECO:0007669"/>
    <property type="project" value="UniProtKB-KW"/>
</dbReference>
<dbReference type="GO" id="GO:0004817">
    <property type="term" value="F:cysteine-tRNA ligase activity"/>
    <property type="evidence" value="ECO:0007669"/>
    <property type="project" value="UniProtKB-EC"/>
</dbReference>
<dbReference type="PANTHER" id="PTHR10890:SF3">
    <property type="entry name" value="CYSTEINE--TRNA LIGASE, CYTOPLASMIC"/>
    <property type="match status" value="1"/>
</dbReference>
<comment type="cofactor">
    <cofactor evidence="1">
        <name>Zn(2+)</name>
        <dbReference type="ChEBI" id="CHEBI:29105"/>
    </cofactor>
</comment>
<dbReference type="GO" id="GO:0046872">
    <property type="term" value="F:metal ion binding"/>
    <property type="evidence" value="ECO:0007669"/>
    <property type="project" value="UniProtKB-KW"/>
</dbReference>
<keyword evidence="6" id="KW-0862">Zinc</keyword>
<sequence length="825" mass="93529">MEHLKVKNSLRVGDADTVVPFVPMEPGKISWYACGPTVYDKSHLGHARNYVSTDIIRRILIHYFGYKVNFVMNMTDVDDKIIVKARQQRLLEHCRQQARSPEEMYQLGLDAFRHYARKYVRPIDTGIGDLDETNYADRKKRSYGKVLHGKKLRGNGQPGEEEAKIKMHLENLDAACSALQSANVFPGINEVLKPYLDSTSDNTLNTEDHSIFTDLTQHMEDLFMQDMDRLNVLRPDHITRVTQYMPKIVDFVKRLVDKGFAYQAQGSVYFDIAAFQDAGNTYARLRPESKNDKSLQDEGEGSLSHSLTGKRNPGDFALWKKSKDGEPFWPSPWGNGRPGWHIECSVMASDILGSRMDIHSGGIDLAFPHHDNELAQSEAYFCESGKGEHTWVNYFLHMGHLTISGSKMSKSLKNFQTIQDALDTAYTPRGLRIIFLMGKWNDRVEISPAMKEQADSWENTITSFMRTVKAKLADADLAHGVESLSVGQQGNSSTDMLAELQEAKKDVETALCNSFDTPQVMRILLKLVSSANVYMADNGNLAALETVARWITKMVGILGLDVNAKPPYENLGWDSTIAQDADPARVVIPYIEALRKVQSEVRQLYLHDEETSALLAQTGQEEFESVMATGTRDLEKLALPYVRIMSRIRDRLRLLPSSELLDVQRDILPLTDRIRDHDLVNVGVQLVDQADKSPHALALFAPAEELIAARNEKAAREAKNAELKEAARLEAARIASERNSQRSIHPKDMFLKDDKFSAFDQRGLPTQIRSGNQVSKSQQKYHLKNWLKQKQRYSDWLKEKYGLDSHQYQAFDEWLRETEAEGEGE</sequence>
<evidence type="ECO:0000313" key="13">
    <source>
        <dbReference type="EMBL" id="PHH74472.1"/>
    </source>
</evidence>
<proteinExistence type="inferred from homology"/>
<comment type="caution">
    <text evidence="13">The sequence shown here is derived from an EMBL/GenBank/DDBJ whole genome shotgun (WGS) entry which is preliminary data.</text>
</comment>
<evidence type="ECO:0000259" key="12">
    <source>
        <dbReference type="Pfam" id="PF01406"/>
    </source>
</evidence>
<keyword evidence="14" id="KW-1185">Reference proteome</keyword>
<feature type="compositionally biased region" description="Basic and acidic residues" evidence="11">
    <location>
        <begin position="286"/>
        <end position="296"/>
    </location>
</feature>
<evidence type="ECO:0000313" key="14">
    <source>
        <dbReference type="Proteomes" id="UP000224854"/>
    </source>
</evidence>
<dbReference type="InterPro" id="IPR014729">
    <property type="entry name" value="Rossmann-like_a/b/a_fold"/>
</dbReference>
<dbReference type="GO" id="GO:0005737">
    <property type="term" value="C:cytoplasm"/>
    <property type="evidence" value="ECO:0007669"/>
    <property type="project" value="TreeGrafter"/>
</dbReference>
<keyword evidence="8" id="KW-0648">Protein biosynthesis</keyword>
<name>A0A2C5Z443_9HYPO</name>
<dbReference type="SUPFAM" id="SSF52374">
    <property type="entry name" value="Nucleotidylyl transferase"/>
    <property type="match status" value="1"/>
</dbReference>
<feature type="region of interest" description="Disordered" evidence="11">
    <location>
        <begin position="286"/>
        <end position="310"/>
    </location>
</feature>
<evidence type="ECO:0000256" key="10">
    <source>
        <dbReference type="ARBA" id="ARBA00031499"/>
    </source>
</evidence>
<dbReference type="InterPro" id="IPR009080">
    <property type="entry name" value="tRNAsynth_Ia_anticodon-bd"/>
</dbReference>
<dbReference type="EMBL" id="NJEU01000429">
    <property type="protein sequence ID" value="PHH74472.1"/>
    <property type="molecule type" value="Genomic_DNA"/>
</dbReference>
<dbReference type="Proteomes" id="UP000224854">
    <property type="component" value="Unassembled WGS sequence"/>
</dbReference>
<keyword evidence="9" id="KW-0030">Aminoacyl-tRNA synthetase</keyword>
<evidence type="ECO:0000256" key="6">
    <source>
        <dbReference type="ARBA" id="ARBA00022833"/>
    </source>
</evidence>
<dbReference type="PRINTS" id="PR00983">
    <property type="entry name" value="TRNASYNTHCYS"/>
</dbReference>
<evidence type="ECO:0000256" key="3">
    <source>
        <dbReference type="ARBA" id="ARBA00022598"/>
    </source>
</evidence>
<evidence type="ECO:0000256" key="4">
    <source>
        <dbReference type="ARBA" id="ARBA00022723"/>
    </source>
</evidence>
<dbReference type="SUPFAM" id="SSF47323">
    <property type="entry name" value="Anticodon-binding domain of a subclass of class I aminoacyl-tRNA synthetases"/>
    <property type="match status" value="1"/>
</dbReference>
<dbReference type="InterPro" id="IPR032678">
    <property type="entry name" value="tRNA-synt_1_cat_dom"/>
</dbReference>
<gene>
    <name evidence="13" type="ORF">CDD82_4918</name>
</gene>
<evidence type="ECO:0000256" key="9">
    <source>
        <dbReference type="ARBA" id="ARBA00023146"/>
    </source>
</evidence>
<evidence type="ECO:0000256" key="7">
    <source>
        <dbReference type="ARBA" id="ARBA00022840"/>
    </source>
</evidence>
<dbReference type="CDD" id="cd00672">
    <property type="entry name" value="CysRS_core"/>
    <property type="match status" value="1"/>
</dbReference>
<organism evidence="13 14">
    <name type="scientific">Ophiocordyceps australis</name>
    <dbReference type="NCBI Taxonomy" id="1399860"/>
    <lineage>
        <taxon>Eukaryota</taxon>
        <taxon>Fungi</taxon>
        <taxon>Dikarya</taxon>
        <taxon>Ascomycota</taxon>
        <taxon>Pezizomycotina</taxon>
        <taxon>Sordariomycetes</taxon>
        <taxon>Hypocreomycetidae</taxon>
        <taxon>Hypocreales</taxon>
        <taxon>Ophiocordycipitaceae</taxon>
        <taxon>Ophiocordyceps</taxon>
    </lineage>
</organism>
<dbReference type="OrthoDB" id="438179at2759"/>
<keyword evidence="5" id="KW-0547">Nucleotide-binding</keyword>
<dbReference type="GO" id="GO:0006423">
    <property type="term" value="P:cysteinyl-tRNA aminoacylation"/>
    <property type="evidence" value="ECO:0007669"/>
    <property type="project" value="InterPro"/>
</dbReference>
<dbReference type="Gene3D" id="3.40.50.620">
    <property type="entry name" value="HUPs"/>
    <property type="match status" value="2"/>
</dbReference>
<reference evidence="13 14" key="1">
    <citation type="submission" date="2017-06" db="EMBL/GenBank/DDBJ databases">
        <title>Ant-infecting Ophiocordyceps genomes reveal a high diversity of potential behavioral manipulation genes and a possible major role for enterotoxins.</title>
        <authorList>
            <person name="De Bekker C."/>
            <person name="Evans H.C."/>
            <person name="Brachmann A."/>
            <person name="Hughes D.P."/>
        </authorList>
    </citation>
    <scope>NUCLEOTIDE SEQUENCE [LARGE SCALE GENOMIC DNA]</scope>
    <source>
        <strain evidence="13 14">1348a</strain>
    </source>
</reference>
<dbReference type="InterPro" id="IPR024909">
    <property type="entry name" value="Cys-tRNA/MSH_ligase"/>
</dbReference>
<evidence type="ECO:0000256" key="11">
    <source>
        <dbReference type="SAM" id="MobiDB-lite"/>
    </source>
</evidence>
<dbReference type="EC" id="6.1.1.16" evidence="2"/>
<keyword evidence="7" id="KW-0067">ATP-binding</keyword>
<evidence type="ECO:0000256" key="8">
    <source>
        <dbReference type="ARBA" id="ARBA00022917"/>
    </source>
</evidence>
<dbReference type="NCBIfam" id="TIGR00435">
    <property type="entry name" value="cysS"/>
    <property type="match status" value="1"/>
</dbReference>
<evidence type="ECO:0000256" key="1">
    <source>
        <dbReference type="ARBA" id="ARBA00001947"/>
    </source>
</evidence>
<dbReference type="HAMAP" id="MF_00041">
    <property type="entry name" value="Cys_tRNA_synth"/>
    <property type="match status" value="1"/>
</dbReference>
<dbReference type="InterPro" id="IPR015803">
    <property type="entry name" value="Cys-tRNA-ligase"/>
</dbReference>
<evidence type="ECO:0000256" key="2">
    <source>
        <dbReference type="ARBA" id="ARBA00012832"/>
    </source>
</evidence>
<dbReference type="Pfam" id="PF01406">
    <property type="entry name" value="tRNA-synt_1e"/>
    <property type="match status" value="1"/>
</dbReference>
<dbReference type="PANTHER" id="PTHR10890">
    <property type="entry name" value="CYSTEINYL-TRNA SYNTHETASE"/>
    <property type="match status" value="1"/>
</dbReference>
<keyword evidence="4" id="KW-0479">Metal-binding</keyword>